<evidence type="ECO:0000313" key="3">
    <source>
        <dbReference type="EMBL" id="GHB31363.1"/>
    </source>
</evidence>
<name>A0A8J3CVA8_9BACT</name>
<protein>
    <recommendedName>
        <fullName evidence="2">Glycosyl transferase family 1 domain-containing protein</fullName>
    </recommendedName>
</protein>
<dbReference type="Proteomes" id="UP000642809">
    <property type="component" value="Unassembled WGS sequence"/>
</dbReference>
<sequence>MILIDCLHINNGGGKILLDVLIDNIESAGLEVHYILDNRVKGNHPPIKSNPITYLEASFFKRRAFYKNNKNIISKVFCFGNIPPPIKLSCDVYTYFQNTLYLVYESGLNFKLAIINKLKSKIVRLLSSNTSEWWVQTDNVKKLMIDRWGVEADRIKIYPFYQDIVLDDKESLQKDFQKYLYVSNGHPHKMHQNLIEAFKRVAEDNSSLELFLTISEQYPLLIEQINTLQSEGYKIWNLGWKSRDELVDYYMEAGIFVFPSVYESLGLGLVEASQFDMVILASDLPFVKNVVEASMYFDPNSVDSIEMCLRQSQELKLKPSKTLLPNTIHEMLERLKIN</sequence>
<feature type="domain" description="Glycosyl transferase family 1" evidence="2">
    <location>
        <begin position="168"/>
        <end position="305"/>
    </location>
</feature>
<dbReference type="EMBL" id="BMYF01000005">
    <property type="protein sequence ID" value="GHB31363.1"/>
    <property type="molecule type" value="Genomic_DNA"/>
</dbReference>
<dbReference type="InterPro" id="IPR001296">
    <property type="entry name" value="Glyco_trans_1"/>
</dbReference>
<gene>
    <name evidence="3" type="ORF">GCM10008106_10110</name>
</gene>
<proteinExistence type="predicted"/>
<keyword evidence="4" id="KW-1185">Reference proteome</keyword>
<dbReference type="PANTHER" id="PTHR46401">
    <property type="entry name" value="GLYCOSYLTRANSFERASE WBBK-RELATED"/>
    <property type="match status" value="1"/>
</dbReference>
<comment type="caution">
    <text evidence="3">The sequence shown here is derived from an EMBL/GenBank/DDBJ whole genome shotgun (WGS) entry which is preliminary data.</text>
</comment>
<dbReference type="SUPFAM" id="SSF53756">
    <property type="entry name" value="UDP-Glycosyltransferase/glycogen phosphorylase"/>
    <property type="match status" value="1"/>
</dbReference>
<reference evidence="3" key="2">
    <citation type="submission" date="2020-09" db="EMBL/GenBank/DDBJ databases">
        <authorList>
            <person name="Sun Q."/>
            <person name="Kim S."/>
        </authorList>
    </citation>
    <scope>NUCLEOTIDE SEQUENCE</scope>
    <source>
        <strain evidence="3">KCTC 23224</strain>
    </source>
</reference>
<evidence type="ECO:0000256" key="1">
    <source>
        <dbReference type="ARBA" id="ARBA00022679"/>
    </source>
</evidence>
<dbReference type="PANTHER" id="PTHR46401:SF2">
    <property type="entry name" value="GLYCOSYLTRANSFERASE WBBK-RELATED"/>
    <property type="match status" value="1"/>
</dbReference>
<evidence type="ECO:0000259" key="2">
    <source>
        <dbReference type="Pfam" id="PF00534"/>
    </source>
</evidence>
<dbReference type="Pfam" id="PF00534">
    <property type="entry name" value="Glycos_transf_1"/>
    <property type="match status" value="1"/>
</dbReference>
<dbReference type="Gene3D" id="3.40.50.2000">
    <property type="entry name" value="Glycogen Phosphorylase B"/>
    <property type="match status" value="1"/>
</dbReference>
<dbReference type="GO" id="GO:0016757">
    <property type="term" value="F:glycosyltransferase activity"/>
    <property type="evidence" value="ECO:0007669"/>
    <property type="project" value="InterPro"/>
</dbReference>
<keyword evidence="1" id="KW-0808">Transferase</keyword>
<organism evidence="3 4">
    <name type="scientific">Mongoliitalea lutea</name>
    <dbReference type="NCBI Taxonomy" id="849756"/>
    <lineage>
        <taxon>Bacteria</taxon>
        <taxon>Pseudomonadati</taxon>
        <taxon>Bacteroidota</taxon>
        <taxon>Cytophagia</taxon>
        <taxon>Cytophagales</taxon>
        <taxon>Cyclobacteriaceae</taxon>
        <taxon>Mongoliitalea</taxon>
    </lineage>
</organism>
<evidence type="ECO:0000313" key="4">
    <source>
        <dbReference type="Proteomes" id="UP000642809"/>
    </source>
</evidence>
<reference evidence="3" key="1">
    <citation type="journal article" date="2014" name="Int. J. Syst. Evol. Microbiol.">
        <title>Complete genome sequence of Corynebacterium casei LMG S-19264T (=DSM 44701T), isolated from a smear-ripened cheese.</title>
        <authorList>
            <consortium name="US DOE Joint Genome Institute (JGI-PGF)"/>
            <person name="Walter F."/>
            <person name="Albersmeier A."/>
            <person name="Kalinowski J."/>
            <person name="Ruckert C."/>
        </authorList>
    </citation>
    <scope>NUCLEOTIDE SEQUENCE</scope>
    <source>
        <strain evidence="3">KCTC 23224</strain>
    </source>
</reference>
<accession>A0A8J3CVA8</accession>
<dbReference type="AlphaFoldDB" id="A0A8J3CVA8"/>
<dbReference type="RefSeq" id="WP_189579389.1">
    <property type="nucleotide sequence ID" value="NZ_BMYF01000005.1"/>
</dbReference>